<dbReference type="GO" id="GO:0005524">
    <property type="term" value="F:ATP binding"/>
    <property type="evidence" value="ECO:0007669"/>
    <property type="project" value="UniProtKB-KW"/>
</dbReference>
<evidence type="ECO:0000313" key="7">
    <source>
        <dbReference type="EMBL" id="MDX8056247.1"/>
    </source>
</evidence>
<evidence type="ECO:0000256" key="1">
    <source>
        <dbReference type="ARBA" id="ARBA00000085"/>
    </source>
</evidence>
<keyword evidence="4" id="KW-0418">Kinase</keyword>
<proteinExistence type="predicted"/>
<comment type="catalytic activity">
    <reaction evidence="1">
        <text>ATP + protein L-histidine = ADP + protein N-phospho-L-histidine.</text>
        <dbReference type="EC" id="2.7.13.3"/>
    </reaction>
</comment>
<dbReference type="Pfam" id="PF02518">
    <property type="entry name" value="HATPase_c"/>
    <property type="match status" value="1"/>
</dbReference>
<dbReference type="RefSeq" id="WP_319989926.1">
    <property type="nucleotide sequence ID" value="NZ_JAXAVV010000038.1"/>
</dbReference>
<evidence type="ECO:0000256" key="2">
    <source>
        <dbReference type="ARBA" id="ARBA00012438"/>
    </source>
</evidence>
<dbReference type="InterPro" id="IPR004358">
    <property type="entry name" value="Sig_transdc_His_kin-like_C"/>
</dbReference>
<dbReference type="Gene3D" id="3.30.565.10">
    <property type="entry name" value="Histidine kinase-like ATPase, C-terminal domain"/>
    <property type="match status" value="1"/>
</dbReference>
<evidence type="ECO:0000313" key="8">
    <source>
        <dbReference type="Proteomes" id="UP001271792"/>
    </source>
</evidence>
<dbReference type="InterPro" id="IPR003594">
    <property type="entry name" value="HATPase_dom"/>
</dbReference>
<evidence type="ECO:0000256" key="5">
    <source>
        <dbReference type="ARBA" id="ARBA00023012"/>
    </source>
</evidence>
<dbReference type="PANTHER" id="PTHR43547:SF2">
    <property type="entry name" value="HYBRID SIGNAL TRANSDUCTION HISTIDINE KINASE C"/>
    <property type="match status" value="1"/>
</dbReference>
<keyword evidence="7" id="KW-0067">ATP-binding</keyword>
<dbReference type="CDD" id="cd00075">
    <property type="entry name" value="HATPase"/>
    <property type="match status" value="1"/>
</dbReference>
<dbReference type="InterPro" id="IPR036890">
    <property type="entry name" value="HATPase_C_sf"/>
</dbReference>
<dbReference type="InterPro" id="IPR005467">
    <property type="entry name" value="His_kinase_dom"/>
</dbReference>
<dbReference type="SMART" id="SM00387">
    <property type="entry name" value="HATPase_c"/>
    <property type="match status" value="1"/>
</dbReference>
<dbReference type="EC" id="2.7.13.3" evidence="2"/>
<dbReference type="Proteomes" id="UP001271792">
    <property type="component" value="Unassembled WGS sequence"/>
</dbReference>
<dbReference type="SUPFAM" id="SSF55874">
    <property type="entry name" value="ATPase domain of HSP90 chaperone/DNA topoisomerase II/histidine kinase"/>
    <property type="match status" value="1"/>
</dbReference>
<comment type="caution">
    <text evidence="7">The sequence shown here is derived from an EMBL/GenBank/DDBJ whole genome shotgun (WGS) entry which is preliminary data.</text>
</comment>
<feature type="domain" description="Histidine kinase" evidence="6">
    <location>
        <begin position="15"/>
        <end position="108"/>
    </location>
</feature>
<reference evidence="7 8" key="2">
    <citation type="submission" date="2023-11" db="EMBL/GenBank/DDBJ databases">
        <authorList>
            <person name="Lara A.C."/>
            <person name="Chronakova A."/>
        </authorList>
    </citation>
    <scope>NUCLEOTIDE SEQUENCE [LARGE SCALE GENOMIC DNA]</scope>
    <source>
        <strain evidence="7 8">BCCO 10_0798</strain>
    </source>
</reference>
<keyword evidence="3" id="KW-0597">Phosphoprotein</keyword>
<keyword evidence="5" id="KW-0902">Two-component regulatory system</keyword>
<evidence type="ECO:0000256" key="3">
    <source>
        <dbReference type="ARBA" id="ARBA00022553"/>
    </source>
</evidence>
<evidence type="ECO:0000259" key="6">
    <source>
        <dbReference type="PROSITE" id="PS50109"/>
    </source>
</evidence>
<sequence length="120" mass="12720">MLWANGFAARASASDQLRSVLRKASSNVLRDTPTTGEVAVHAFADDSEAVITVSDTGPGIAPGDLPHVFDRFWRADRSRTRHTGGGGLGLPIVRHLVEAHGGTVTAQSPRTVRIPRGLEA</sequence>
<accession>A0ABU4U866</accession>
<evidence type="ECO:0000256" key="4">
    <source>
        <dbReference type="ARBA" id="ARBA00022777"/>
    </source>
</evidence>
<organism evidence="7 8">
    <name type="scientific">Lentzea kristufekii</name>
    <dbReference type="NCBI Taxonomy" id="3095430"/>
    <lineage>
        <taxon>Bacteria</taxon>
        <taxon>Bacillati</taxon>
        <taxon>Actinomycetota</taxon>
        <taxon>Actinomycetes</taxon>
        <taxon>Pseudonocardiales</taxon>
        <taxon>Pseudonocardiaceae</taxon>
        <taxon>Lentzea</taxon>
    </lineage>
</organism>
<dbReference type="PROSITE" id="PS50109">
    <property type="entry name" value="HIS_KIN"/>
    <property type="match status" value="1"/>
</dbReference>
<dbReference type="EMBL" id="JAXAVV010000038">
    <property type="protein sequence ID" value="MDX8056247.1"/>
    <property type="molecule type" value="Genomic_DNA"/>
</dbReference>
<name>A0ABU4U866_9PSEU</name>
<keyword evidence="4" id="KW-0808">Transferase</keyword>
<protein>
    <recommendedName>
        <fullName evidence="2">histidine kinase</fullName>
        <ecNumber evidence="2">2.7.13.3</ecNumber>
    </recommendedName>
</protein>
<dbReference type="PRINTS" id="PR00344">
    <property type="entry name" value="BCTRLSENSOR"/>
</dbReference>
<keyword evidence="7" id="KW-0547">Nucleotide-binding</keyword>
<keyword evidence="8" id="KW-1185">Reference proteome</keyword>
<reference evidence="7 8" key="1">
    <citation type="submission" date="2023-11" db="EMBL/GenBank/DDBJ databases">
        <title>Lentzea sokolovensis, sp. nov., Lentzea kristufkii, sp. nov., and Lentzea miocenensis, sp. nov., rare actinobacteria from Sokolov Coal Basin, Miocene lacustrine sediment, Czech Republic.</title>
        <authorList>
            <person name="Lara A."/>
            <person name="Kotroba L."/>
            <person name="Nouioui I."/>
            <person name="Neumann-Schaal M."/>
            <person name="Mast Y."/>
            <person name="Chronakova A."/>
        </authorList>
    </citation>
    <scope>NUCLEOTIDE SEQUENCE [LARGE SCALE GENOMIC DNA]</scope>
    <source>
        <strain evidence="7 8">BCCO 10_0798</strain>
    </source>
</reference>
<gene>
    <name evidence="7" type="ORF">SK571_43320</name>
</gene>
<dbReference type="PANTHER" id="PTHR43547">
    <property type="entry name" value="TWO-COMPONENT HISTIDINE KINASE"/>
    <property type="match status" value="1"/>
</dbReference>